<feature type="compositionally biased region" description="Basic and acidic residues" evidence="1">
    <location>
        <begin position="113"/>
        <end position="124"/>
    </location>
</feature>
<dbReference type="EMBL" id="KZ613961">
    <property type="protein sequence ID" value="PMD31853.1"/>
    <property type="molecule type" value="Genomic_DNA"/>
</dbReference>
<gene>
    <name evidence="2" type="ORF">L207DRAFT_591276</name>
</gene>
<keyword evidence="3" id="KW-1185">Reference proteome</keyword>
<evidence type="ECO:0000313" key="3">
    <source>
        <dbReference type="Proteomes" id="UP000235786"/>
    </source>
</evidence>
<protein>
    <submittedName>
        <fullName evidence="2">Uncharacterized protein</fullName>
    </submittedName>
</protein>
<dbReference type="Proteomes" id="UP000235786">
    <property type="component" value="Unassembled WGS sequence"/>
</dbReference>
<evidence type="ECO:0000313" key="2">
    <source>
        <dbReference type="EMBL" id="PMD31853.1"/>
    </source>
</evidence>
<name>A0A2J6R019_HYAVF</name>
<accession>A0A2J6R019</accession>
<dbReference type="OrthoDB" id="423221at2759"/>
<feature type="region of interest" description="Disordered" evidence="1">
    <location>
        <begin position="105"/>
        <end position="124"/>
    </location>
</feature>
<dbReference type="AlphaFoldDB" id="A0A2J6R019"/>
<proteinExistence type="predicted"/>
<organism evidence="2 3">
    <name type="scientific">Hyaloscypha variabilis (strain UAMH 11265 / GT02V1 / F)</name>
    <name type="common">Meliniomyces variabilis</name>
    <dbReference type="NCBI Taxonomy" id="1149755"/>
    <lineage>
        <taxon>Eukaryota</taxon>
        <taxon>Fungi</taxon>
        <taxon>Dikarya</taxon>
        <taxon>Ascomycota</taxon>
        <taxon>Pezizomycotina</taxon>
        <taxon>Leotiomycetes</taxon>
        <taxon>Helotiales</taxon>
        <taxon>Hyaloscyphaceae</taxon>
        <taxon>Hyaloscypha</taxon>
        <taxon>Hyaloscypha variabilis</taxon>
    </lineage>
</organism>
<evidence type="ECO:0000256" key="1">
    <source>
        <dbReference type="SAM" id="MobiDB-lite"/>
    </source>
</evidence>
<reference evidence="2 3" key="1">
    <citation type="submission" date="2016-04" db="EMBL/GenBank/DDBJ databases">
        <title>A degradative enzymes factory behind the ericoid mycorrhizal symbiosis.</title>
        <authorList>
            <consortium name="DOE Joint Genome Institute"/>
            <person name="Martino E."/>
            <person name="Morin E."/>
            <person name="Grelet G."/>
            <person name="Kuo A."/>
            <person name="Kohler A."/>
            <person name="Daghino S."/>
            <person name="Barry K."/>
            <person name="Choi C."/>
            <person name="Cichocki N."/>
            <person name="Clum A."/>
            <person name="Copeland A."/>
            <person name="Hainaut M."/>
            <person name="Haridas S."/>
            <person name="Labutti K."/>
            <person name="Lindquist E."/>
            <person name="Lipzen A."/>
            <person name="Khouja H.-R."/>
            <person name="Murat C."/>
            <person name="Ohm R."/>
            <person name="Olson A."/>
            <person name="Spatafora J."/>
            <person name="Veneault-Fourrey C."/>
            <person name="Henrissat B."/>
            <person name="Grigoriev I."/>
            <person name="Martin F."/>
            <person name="Perotto S."/>
        </authorList>
    </citation>
    <scope>NUCLEOTIDE SEQUENCE [LARGE SCALE GENOMIC DNA]</scope>
    <source>
        <strain evidence="2 3">F</strain>
    </source>
</reference>
<sequence length="300" mass="33791">MTSARGCTLERLTSFRAKRKAVSVNQLCPAAEAQQEPPACKYRMELYLKAYRSRTCDLDPARRPLSPNSKSKICEALLCNLVNTRPDQRQYHNVFVHIKRSLATPKPNLKTTKTKDKGEHADRNTPKYLAQCAMHRSTKSLSTMNPHLKHKKVSWHIVPHAETHNPNSDRHKHIKALQSASPNDNTVFVPVLFSTLAVLDRHWACPLLGDIAHGRCLQRGFDDRYFNRQLELSQNVYRVQDTLRNGFQQCLTLTNIAFSTVQGRKVVGAEAANLQGIDLGQVNVSNMSESAIVESVLNNA</sequence>
<dbReference type="STRING" id="1149755.A0A2J6R019"/>